<dbReference type="Proteomes" id="UP001501676">
    <property type="component" value="Unassembled WGS sequence"/>
</dbReference>
<keyword evidence="2" id="KW-0812">Transmembrane</keyword>
<feature type="transmembrane region" description="Helical" evidence="2">
    <location>
        <begin position="73"/>
        <end position="93"/>
    </location>
</feature>
<keyword evidence="2" id="KW-0472">Membrane</keyword>
<accession>A0ABP6T3P7</accession>
<proteinExistence type="predicted"/>
<feature type="transmembrane region" description="Helical" evidence="2">
    <location>
        <begin position="35"/>
        <end position="61"/>
    </location>
</feature>
<feature type="transmembrane region" description="Helical" evidence="2">
    <location>
        <begin position="123"/>
        <end position="141"/>
    </location>
</feature>
<evidence type="ECO:0000313" key="3">
    <source>
        <dbReference type="EMBL" id="GAA3390883.1"/>
    </source>
</evidence>
<gene>
    <name evidence="3" type="ORF">GCM10020369_46600</name>
</gene>
<organism evidence="3 4">
    <name type="scientific">Cryptosporangium minutisporangium</name>
    <dbReference type="NCBI Taxonomy" id="113569"/>
    <lineage>
        <taxon>Bacteria</taxon>
        <taxon>Bacillati</taxon>
        <taxon>Actinomycetota</taxon>
        <taxon>Actinomycetes</taxon>
        <taxon>Cryptosporangiales</taxon>
        <taxon>Cryptosporangiaceae</taxon>
        <taxon>Cryptosporangium</taxon>
    </lineage>
</organism>
<evidence type="ECO:0000256" key="2">
    <source>
        <dbReference type="SAM" id="Phobius"/>
    </source>
</evidence>
<feature type="transmembrane region" description="Helical" evidence="2">
    <location>
        <begin position="148"/>
        <end position="169"/>
    </location>
</feature>
<evidence type="ECO:0000256" key="1">
    <source>
        <dbReference type="SAM" id="MobiDB-lite"/>
    </source>
</evidence>
<comment type="caution">
    <text evidence="3">The sequence shown here is derived from an EMBL/GenBank/DDBJ whole genome shotgun (WGS) entry which is preliminary data.</text>
</comment>
<keyword evidence="2" id="KW-1133">Transmembrane helix</keyword>
<feature type="transmembrane region" description="Helical" evidence="2">
    <location>
        <begin position="100"/>
        <end position="117"/>
    </location>
</feature>
<evidence type="ECO:0000313" key="4">
    <source>
        <dbReference type="Proteomes" id="UP001501676"/>
    </source>
</evidence>
<sequence length="221" mass="21986">MYRLTVPGRVTRQGSGMALGGVELRGSAGLGGRPLVVAGAAAAVVLGLVPVVVAVVGSGVGAEVGSGAAHRPIGWVLACCVLGVGLEGALLRAGRRRQRGVLVVAAVTGLAGGAAVWPFGAGLFAATVALAFVPGAIADVLGLSSRALWAPVVVFRVLVAVGLLVLLPATDSGAVALWSVAAAAAATALTIRALRRHPSRRAERQRDGAATATDQRCRSAR</sequence>
<name>A0ABP6T3P7_9ACTN</name>
<feature type="region of interest" description="Disordered" evidence="1">
    <location>
        <begin position="197"/>
        <end position="221"/>
    </location>
</feature>
<dbReference type="EMBL" id="BAAAYN010000030">
    <property type="protein sequence ID" value="GAA3390883.1"/>
    <property type="molecule type" value="Genomic_DNA"/>
</dbReference>
<reference evidence="4" key="1">
    <citation type="journal article" date="2019" name="Int. J. Syst. Evol. Microbiol.">
        <title>The Global Catalogue of Microorganisms (GCM) 10K type strain sequencing project: providing services to taxonomists for standard genome sequencing and annotation.</title>
        <authorList>
            <consortium name="The Broad Institute Genomics Platform"/>
            <consortium name="The Broad Institute Genome Sequencing Center for Infectious Disease"/>
            <person name="Wu L."/>
            <person name="Ma J."/>
        </authorList>
    </citation>
    <scope>NUCLEOTIDE SEQUENCE [LARGE SCALE GENOMIC DNA]</scope>
    <source>
        <strain evidence="4">JCM 9458</strain>
    </source>
</reference>
<keyword evidence="4" id="KW-1185">Reference proteome</keyword>
<feature type="transmembrane region" description="Helical" evidence="2">
    <location>
        <begin position="175"/>
        <end position="194"/>
    </location>
</feature>
<protein>
    <submittedName>
        <fullName evidence="3">Uncharacterized protein</fullName>
    </submittedName>
</protein>